<name>A0A5B7IQQ1_PORTR</name>
<dbReference type="EMBL" id="VSRR010073040">
    <property type="protein sequence ID" value="MPC86950.1"/>
    <property type="molecule type" value="Genomic_DNA"/>
</dbReference>
<protein>
    <submittedName>
        <fullName evidence="1">Uncharacterized protein</fullName>
    </submittedName>
</protein>
<evidence type="ECO:0000313" key="2">
    <source>
        <dbReference type="Proteomes" id="UP000324222"/>
    </source>
</evidence>
<reference evidence="1 2" key="1">
    <citation type="submission" date="2019-05" db="EMBL/GenBank/DDBJ databases">
        <title>Another draft genome of Portunus trituberculatus and its Hox gene families provides insights of decapod evolution.</title>
        <authorList>
            <person name="Jeong J.-H."/>
            <person name="Song I."/>
            <person name="Kim S."/>
            <person name="Choi T."/>
            <person name="Kim D."/>
            <person name="Ryu S."/>
            <person name="Kim W."/>
        </authorList>
    </citation>
    <scope>NUCLEOTIDE SEQUENCE [LARGE SCALE GENOMIC DNA]</scope>
    <source>
        <tissue evidence="1">Muscle</tissue>
    </source>
</reference>
<accession>A0A5B7IQQ1</accession>
<keyword evidence="2" id="KW-1185">Reference proteome</keyword>
<dbReference type="Proteomes" id="UP000324222">
    <property type="component" value="Unassembled WGS sequence"/>
</dbReference>
<organism evidence="1 2">
    <name type="scientific">Portunus trituberculatus</name>
    <name type="common">Swimming crab</name>
    <name type="synonym">Neptunus trituberculatus</name>
    <dbReference type="NCBI Taxonomy" id="210409"/>
    <lineage>
        <taxon>Eukaryota</taxon>
        <taxon>Metazoa</taxon>
        <taxon>Ecdysozoa</taxon>
        <taxon>Arthropoda</taxon>
        <taxon>Crustacea</taxon>
        <taxon>Multicrustacea</taxon>
        <taxon>Malacostraca</taxon>
        <taxon>Eumalacostraca</taxon>
        <taxon>Eucarida</taxon>
        <taxon>Decapoda</taxon>
        <taxon>Pleocyemata</taxon>
        <taxon>Brachyura</taxon>
        <taxon>Eubrachyura</taxon>
        <taxon>Portunoidea</taxon>
        <taxon>Portunidae</taxon>
        <taxon>Portuninae</taxon>
        <taxon>Portunus</taxon>
    </lineage>
</organism>
<sequence length="85" mass="9567">MVNNLKTHAKYFVSGKRTRKTCEYDYAPFNLDEQLPQNIQTGDRKVPCWSFGAGATFMVSGSACRTVRTPTSIKEAHMAQMVSFN</sequence>
<gene>
    <name evidence="1" type="ORF">E2C01_081794</name>
</gene>
<dbReference type="AlphaFoldDB" id="A0A5B7IQQ1"/>
<proteinExistence type="predicted"/>
<comment type="caution">
    <text evidence="1">The sequence shown here is derived from an EMBL/GenBank/DDBJ whole genome shotgun (WGS) entry which is preliminary data.</text>
</comment>
<evidence type="ECO:0000313" key="1">
    <source>
        <dbReference type="EMBL" id="MPC86950.1"/>
    </source>
</evidence>